<protein>
    <submittedName>
        <fullName evidence="2">Cyclic nucleotide-binding domain-containing protein</fullName>
    </submittedName>
</protein>
<dbReference type="Gene3D" id="2.60.120.10">
    <property type="entry name" value="Jelly Rolls"/>
    <property type="match status" value="1"/>
</dbReference>
<dbReference type="CDD" id="cd00038">
    <property type="entry name" value="CAP_ED"/>
    <property type="match status" value="1"/>
</dbReference>
<dbReference type="Proteomes" id="UP001193680">
    <property type="component" value="Unassembled WGS sequence"/>
</dbReference>
<dbReference type="InterPro" id="IPR000595">
    <property type="entry name" value="cNMP-bd_dom"/>
</dbReference>
<accession>A0ABS0BYC5</accession>
<evidence type="ECO:0000259" key="1">
    <source>
        <dbReference type="PROSITE" id="PS50042"/>
    </source>
</evidence>
<dbReference type="RefSeq" id="WP_194947310.1">
    <property type="nucleotide sequence ID" value="NZ_JACBGI020000001.1"/>
</dbReference>
<name>A0ABS0BYC5_9GAMM</name>
<gene>
    <name evidence="2" type="ORF">H8792_001250</name>
</gene>
<proteinExistence type="predicted"/>
<comment type="caution">
    <text evidence="2">The sequence shown here is derived from an EMBL/GenBank/DDBJ whole genome shotgun (WGS) entry which is preliminary data.</text>
</comment>
<dbReference type="Pfam" id="PF00027">
    <property type="entry name" value="cNMP_binding"/>
    <property type="match status" value="1"/>
</dbReference>
<keyword evidence="3" id="KW-1185">Reference proteome</keyword>
<dbReference type="InterPro" id="IPR018490">
    <property type="entry name" value="cNMP-bd_dom_sf"/>
</dbReference>
<reference evidence="2 3" key="1">
    <citation type="submission" date="2020-11" db="EMBL/GenBank/DDBJ databases">
        <title>Sulfur oxidizing isolate from Hospital Hole Sinkhole.</title>
        <authorList>
            <person name="Scott K.M."/>
        </authorList>
    </citation>
    <scope>NUCLEOTIDE SEQUENCE [LARGE SCALE GENOMIC DNA]</scope>
    <source>
        <strain evidence="2 3">HH1</strain>
    </source>
</reference>
<evidence type="ECO:0000313" key="3">
    <source>
        <dbReference type="Proteomes" id="UP001193680"/>
    </source>
</evidence>
<dbReference type="PROSITE" id="PS50042">
    <property type="entry name" value="CNMP_BINDING_3"/>
    <property type="match status" value="1"/>
</dbReference>
<dbReference type="EMBL" id="JACBGI020000001">
    <property type="protein sequence ID" value="MBF6056956.1"/>
    <property type="molecule type" value="Genomic_DNA"/>
</dbReference>
<dbReference type="InterPro" id="IPR014710">
    <property type="entry name" value="RmlC-like_jellyroll"/>
</dbReference>
<feature type="domain" description="Cyclic nucleotide-binding" evidence="1">
    <location>
        <begin position="18"/>
        <end position="119"/>
    </location>
</feature>
<sequence length="162" mass="18373">MISLSVPELFTFFQEHSVCESLTKAEVERLIPYLQEKTYKGREIVFERGEVTDNLSLITEGKVDFIGHAEDAGAVGEQHVGTLVGEMSFFDRKPRNLRMIAGHKGAKMIFLTRPMYDRLKVEEPYIAVNILENAIVSLDELVRHMGDDISTLGHYMHGFGKQ</sequence>
<evidence type="ECO:0000313" key="2">
    <source>
        <dbReference type="EMBL" id="MBF6056956.1"/>
    </source>
</evidence>
<dbReference type="SUPFAM" id="SSF51206">
    <property type="entry name" value="cAMP-binding domain-like"/>
    <property type="match status" value="1"/>
</dbReference>
<organism evidence="2 3">
    <name type="scientific">Thiomicrorhabdus heinhorstiae</name>
    <dbReference type="NCBI Taxonomy" id="2748010"/>
    <lineage>
        <taxon>Bacteria</taxon>
        <taxon>Pseudomonadati</taxon>
        <taxon>Pseudomonadota</taxon>
        <taxon>Gammaproteobacteria</taxon>
        <taxon>Thiotrichales</taxon>
        <taxon>Piscirickettsiaceae</taxon>
        <taxon>Thiomicrorhabdus</taxon>
    </lineage>
</organism>